<evidence type="ECO:0000259" key="3">
    <source>
        <dbReference type="SMART" id="SM00852"/>
    </source>
</evidence>
<evidence type="ECO:0000256" key="2">
    <source>
        <dbReference type="ARBA" id="ARBA00023150"/>
    </source>
</evidence>
<dbReference type="InterPro" id="IPR051920">
    <property type="entry name" value="MPT_Adenylyltrnsfr/MoaC-Rel"/>
</dbReference>
<dbReference type="SMART" id="SM00852">
    <property type="entry name" value="MoCF_biosynth"/>
    <property type="match status" value="1"/>
</dbReference>
<dbReference type="AlphaFoldDB" id="A0AAW5HYZ0"/>
<dbReference type="Proteomes" id="UP001205920">
    <property type="component" value="Unassembled WGS sequence"/>
</dbReference>
<keyword evidence="2" id="KW-0501">Molybdenum cofactor biosynthesis</keyword>
<comment type="caution">
    <text evidence="4">The sequence shown here is derived from an EMBL/GenBank/DDBJ whole genome shotgun (WGS) entry which is preliminary data.</text>
</comment>
<feature type="domain" description="MoaB/Mog" evidence="3">
    <location>
        <begin position="10"/>
        <end position="157"/>
    </location>
</feature>
<dbReference type="InterPro" id="IPR036425">
    <property type="entry name" value="MoaB/Mog-like_dom_sf"/>
</dbReference>
<reference evidence="4 5" key="1">
    <citation type="submission" date="2021-01" db="EMBL/GenBank/DDBJ databases">
        <title>Identification and Characterization of Corynebacterium sp.</title>
        <authorList>
            <person name="Luo Q."/>
            <person name="Qu P."/>
            <person name="Chen Q."/>
        </authorList>
    </citation>
    <scope>NUCLEOTIDE SEQUENCE [LARGE SCALE GENOMIC DNA]</scope>
    <source>
        <strain evidence="4 5">MC-18</strain>
    </source>
</reference>
<dbReference type="GO" id="GO:0006777">
    <property type="term" value="P:Mo-molybdopterin cofactor biosynthetic process"/>
    <property type="evidence" value="ECO:0007669"/>
    <property type="project" value="UniProtKB-KW"/>
</dbReference>
<comment type="pathway">
    <text evidence="1">Cofactor biosynthesis; molybdopterin biosynthesis.</text>
</comment>
<dbReference type="PANTHER" id="PTHR43764">
    <property type="entry name" value="MOLYBDENUM COFACTOR BIOSYNTHESIS"/>
    <property type="match status" value="1"/>
</dbReference>
<dbReference type="EMBL" id="JAEUWV010000014">
    <property type="protein sequence ID" value="MCO6395046.1"/>
    <property type="molecule type" value="Genomic_DNA"/>
</dbReference>
<evidence type="ECO:0000313" key="4">
    <source>
        <dbReference type="EMBL" id="MCO6395046.1"/>
    </source>
</evidence>
<accession>A0AAW5HYZ0</accession>
<dbReference type="RefSeq" id="WP_252931770.1">
    <property type="nucleotide sequence ID" value="NZ_JAEUWV010000014.1"/>
</dbReference>
<organism evidence="4 5">
    <name type="scientific">Corynebacterium lipophilum</name>
    <dbReference type="NCBI Taxonomy" id="2804918"/>
    <lineage>
        <taxon>Bacteria</taxon>
        <taxon>Bacillati</taxon>
        <taxon>Actinomycetota</taxon>
        <taxon>Actinomycetes</taxon>
        <taxon>Mycobacteriales</taxon>
        <taxon>Corynebacteriaceae</taxon>
        <taxon>Corynebacterium</taxon>
    </lineage>
</organism>
<dbReference type="SUPFAM" id="SSF53218">
    <property type="entry name" value="Molybdenum cofactor biosynthesis proteins"/>
    <property type="match status" value="1"/>
</dbReference>
<dbReference type="Pfam" id="PF00994">
    <property type="entry name" value="MoCF_biosynth"/>
    <property type="match status" value="1"/>
</dbReference>
<dbReference type="PANTHER" id="PTHR43764:SF1">
    <property type="entry name" value="MOLYBDOPTERIN MOLYBDOTRANSFERASE"/>
    <property type="match status" value="1"/>
</dbReference>
<gene>
    <name evidence="4" type="ORF">JMN37_08705</name>
</gene>
<dbReference type="InterPro" id="IPR001453">
    <property type="entry name" value="MoaB/Mog_dom"/>
</dbReference>
<sequence length="162" mass="16914">MEKTTDPTAVIIVVSDRVFGGERKDKASPAATQLLTEAGFQVAPPVVIPEGDEALRGAMAQAVKGGNSLILTCGGTGLGPRNLTPEVSEEFISTRLHGIETQVLIDGLEHSPRAGLCRGLIGLTSREPGASLIVNAPSSHGGVRDTLGVILALWPSLTEWVR</sequence>
<dbReference type="Gene3D" id="3.40.980.10">
    <property type="entry name" value="MoaB/Mog-like domain"/>
    <property type="match status" value="1"/>
</dbReference>
<protein>
    <submittedName>
        <fullName evidence="4">MogA/MoaB family molybdenum cofactor biosynthesis protein</fullName>
    </submittedName>
</protein>
<evidence type="ECO:0000313" key="5">
    <source>
        <dbReference type="Proteomes" id="UP001205920"/>
    </source>
</evidence>
<evidence type="ECO:0000256" key="1">
    <source>
        <dbReference type="ARBA" id="ARBA00005046"/>
    </source>
</evidence>
<name>A0AAW5HYZ0_9CORY</name>
<keyword evidence="5" id="KW-1185">Reference proteome</keyword>
<proteinExistence type="predicted"/>